<evidence type="ECO:0000313" key="3">
    <source>
        <dbReference type="Proteomes" id="UP001604336"/>
    </source>
</evidence>
<keyword evidence="3" id="KW-1185">Reference proteome</keyword>
<evidence type="ECO:0000256" key="1">
    <source>
        <dbReference type="SAM" id="MobiDB-lite"/>
    </source>
</evidence>
<gene>
    <name evidence="2" type="ORF">Adt_41548</name>
</gene>
<sequence length="239" mass="26996">MLFCERITDAEALSTLKGVLDMNLPFWRDVRNKNPTTFDQLVKMITEEITNKNMVLHRNCGGTVLNPTPRAGYGQGQGRHLPPQQQRRKGYPSDPNVGMSYVASEQEGLLPPPLFPGASGSNAGAYNYGMAPSTYYKIRTSAPPVLPLHQKAPVSYCCIDRSYSHSTDECHEVENLAIKRDINSGPRRGMNLKRGDRSPMRSRRQPFHDRRSQQWDRRIAGQEQQIRRNSKSPARQAST</sequence>
<feature type="compositionally biased region" description="Basic and acidic residues" evidence="1">
    <location>
        <begin position="206"/>
        <end position="220"/>
    </location>
</feature>
<feature type="region of interest" description="Disordered" evidence="1">
    <location>
        <begin position="181"/>
        <end position="239"/>
    </location>
</feature>
<accession>A0ABD1PPY6</accession>
<evidence type="ECO:0000313" key="2">
    <source>
        <dbReference type="EMBL" id="KAL2465697.1"/>
    </source>
</evidence>
<dbReference type="AlphaFoldDB" id="A0ABD1PPY6"/>
<name>A0ABD1PPY6_9LAMI</name>
<reference evidence="3" key="1">
    <citation type="submission" date="2024-07" db="EMBL/GenBank/DDBJ databases">
        <title>Two chromosome-level genome assemblies of Korean endemic species Abeliophyllum distichum and Forsythia ovata (Oleaceae).</title>
        <authorList>
            <person name="Jang H."/>
        </authorList>
    </citation>
    <scope>NUCLEOTIDE SEQUENCE [LARGE SCALE GENOMIC DNA]</scope>
</reference>
<organism evidence="2 3">
    <name type="scientific">Abeliophyllum distichum</name>
    <dbReference type="NCBI Taxonomy" id="126358"/>
    <lineage>
        <taxon>Eukaryota</taxon>
        <taxon>Viridiplantae</taxon>
        <taxon>Streptophyta</taxon>
        <taxon>Embryophyta</taxon>
        <taxon>Tracheophyta</taxon>
        <taxon>Spermatophyta</taxon>
        <taxon>Magnoliopsida</taxon>
        <taxon>eudicotyledons</taxon>
        <taxon>Gunneridae</taxon>
        <taxon>Pentapetalae</taxon>
        <taxon>asterids</taxon>
        <taxon>lamiids</taxon>
        <taxon>Lamiales</taxon>
        <taxon>Oleaceae</taxon>
        <taxon>Forsythieae</taxon>
        <taxon>Abeliophyllum</taxon>
    </lineage>
</organism>
<feature type="region of interest" description="Disordered" evidence="1">
    <location>
        <begin position="66"/>
        <end position="93"/>
    </location>
</feature>
<comment type="caution">
    <text evidence="2">The sequence shown here is derived from an EMBL/GenBank/DDBJ whole genome shotgun (WGS) entry which is preliminary data.</text>
</comment>
<dbReference type="EMBL" id="JBFOLK010000013">
    <property type="protein sequence ID" value="KAL2465697.1"/>
    <property type="molecule type" value="Genomic_DNA"/>
</dbReference>
<protein>
    <submittedName>
        <fullName evidence="2">Uncharacterized protein</fullName>
    </submittedName>
</protein>
<dbReference type="Proteomes" id="UP001604336">
    <property type="component" value="Unassembled WGS sequence"/>
</dbReference>
<proteinExistence type="predicted"/>